<comment type="caution">
    <text evidence="1">The sequence shown here is derived from an EMBL/GenBank/DDBJ whole genome shotgun (WGS) entry which is preliminary data.</text>
</comment>
<dbReference type="InterPro" id="IPR025544">
    <property type="entry name" value="YhzD"/>
</dbReference>
<sequence length="61" mass="6838">MKTYKLTAYKPDGELITEETFEAENDDAAKEKGRALLDEKGLADQTHRLASPMGKLLLFHS</sequence>
<dbReference type="Pfam" id="PF14120">
    <property type="entry name" value="YhzD"/>
    <property type="match status" value="1"/>
</dbReference>
<dbReference type="RefSeq" id="WP_354198735.1">
    <property type="nucleotide sequence ID" value="NZ_JBEPLW010000026.1"/>
</dbReference>
<dbReference type="Proteomes" id="UP001549099">
    <property type="component" value="Unassembled WGS sequence"/>
</dbReference>
<evidence type="ECO:0000313" key="1">
    <source>
        <dbReference type="EMBL" id="MET3576574.1"/>
    </source>
</evidence>
<evidence type="ECO:0000313" key="2">
    <source>
        <dbReference type="Proteomes" id="UP001549099"/>
    </source>
</evidence>
<gene>
    <name evidence="1" type="ORF">ABID49_002503</name>
</gene>
<evidence type="ECO:0008006" key="3">
    <source>
        <dbReference type="Google" id="ProtNLM"/>
    </source>
</evidence>
<accession>A0ABV2GE51</accession>
<proteinExistence type="predicted"/>
<protein>
    <recommendedName>
        <fullName evidence="3">YhzD-like protein</fullName>
    </recommendedName>
</protein>
<name>A0ABV2GE51_9BACL</name>
<dbReference type="EMBL" id="JBEPLW010000026">
    <property type="protein sequence ID" value="MET3576574.1"/>
    <property type="molecule type" value="Genomic_DNA"/>
</dbReference>
<organism evidence="1 2">
    <name type="scientific">Bhargavaea ullalensis</name>
    <dbReference type="NCBI Taxonomy" id="1265685"/>
    <lineage>
        <taxon>Bacteria</taxon>
        <taxon>Bacillati</taxon>
        <taxon>Bacillota</taxon>
        <taxon>Bacilli</taxon>
        <taxon>Bacillales</taxon>
        <taxon>Caryophanaceae</taxon>
        <taxon>Bhargavaea</taxon>
    </lineage>
</organism>
<reference evidence="1 2" key="1">
    <citation type="submission" date="2024-06" db="EMBL/GenBank/DDBJ databases">
        <title>Genomic Encyclopedia of Type Strains, Phase IV (KMG-IV): sequencing the most valuable type-strain genomes for metagenomic binning, comparative biology and taxonomic classification.</title>
        <authorList>
            <person name="Goeker M."/>
        </authorList>
    </citation>
    <scope>NUCLEOTIDE SEQUENCE [LARGE SCALE GENOMIC DNA]</scope>
    <source>
        <strain evidence="1 2">DSM 26128</strain>
    </source>
</reference>
<keyword evidence="2" id="KW-1185">Reference proteome</keyword>